<dbReference type="InterPro" id="IPR023588">
    <property type="entry name" value="Tscrpt_reg_HTH_PurR"/>
</dbReference>
<dbReference type="GO" id="GO:0000976">
    <property type="term" value="F:transcription cis-regulatory region binding"/>
    <property type="evidence" value="ECO:0007669"/>
    <property type="project" value="TreeGrafter"/>
</dbReference>
<keyword evidence="6" id="KW-0804">Transcription</keyword>
<protein>
    <submittedName>
        <fullName evidence="8">HTH-type transcriptional repressor PurR</fullName>
    </submittedName>
</protein>
<dbReference type="SMART" id="SM00354">
    <property type="entry name" value="HTH_LACI"/>
    <property type="match status" value="1"/>
</dbReference>
<keyword evidence="2" id="KW-0678">Repressor</keyword>
<dbReference type="PANTHER" id="PTHR30146:SF148">
    <property type="entry name" value="HTH-TYPE TRANSCRIPTIONAL REPRESSOR PURR-RELATED"/>
    <property type="match status" value="1"/>
</dbReference>
<evidence type="ECO:0000256" key="2">
    <source>
        <dbReference type="ARBA" id="ARBA00022491"/>
    </source>
</evidence>
<reference evidence="8" key="1">
    <citation type="submission" date="2022-03" db="EMBL/GenBank/DDBJ databases">
        <title>Sea Food Isolates.</title>
        <authorList>
            <person name="Li c."/>
        </authorList>
    </citation>
    <scope>NUCLEOTIDE SEQUENCE</scope>
    <source>
        <strain evidence="8">19PA01SH03</strain>
    </source>
</reference>
<dbReference type="SUPFAM" id="SSF53822">
    <property type="entry name" value="Periplasmic binding protein-like I"/>
    <property type="match status" value="1"/>
</dbReference>
<dbReference type="CDD" id="cd01392">
    <property type="entry name" value="HTH_LacI"/>
    <property type="match status" value="1"/>
</dbReference>
<dbReference type="InterPro" id="IPR028082">
    <property type="entry name" value="Peripla_BP_I"/>
</dbReference>
<proteinExistence type="inferred from homology"/>
<dbReference type="InterPro" id="IPR010982">
    <property type="entry name" value="Lambda_DNA-bd_dom_sf"/>
</dbReference>
<name>A0AAU6SK17_UNCXX</name>
<dbReference type="InterPro" id="IPR046335">
    <property type="entry name" value="LacI/GalR-like_sensor"/>
</dbReference>
<dbReference type="GO" id="GO:0003700">
    <property type="term" value="F:DNA-binding transcription factor activity"/>
    <property type="evidence" value="ECO:0007669"/>
    <property type="project" value="TreeGrafter"/>
</dbReference>
<evidence type="ECO:0000256" key="5">
    <source>
        <dbReference type="ARBA" id="ARBA00023125"/>
    </source>
</evidence>
<dbReference type="GO" id="GO:0006164">
    <property type="term" value="P:purine nucleotide biosynthetic process"/>
    <property type="evidence" value="ECO:0007669"/>
    <property type="project" value="UniProtKB-KW"/>
</dbReference>
<dbReference type="PROSITE" id="PS00356">
    <property type="entry name" value="HTH_LACI_1"/>
    <property type="match status" value="1"/>
</dbReference>
<dbReference type="InterPro" id="IPR000843">
    <property type="entry name" value="HTH_LacI"/>
</dbReference>
<dbReference type="CDD" id="cd06275">
    <property type="entry name" value="PBP1_PurR"/>
    <property type="match status" value="1"/>
</dbReference>
<dbReference type="PRINTS" id="PR00036">
    <property type="entry name" value="HTHLACI"/>
</dbReference>
<dbReference type="HAMAP" id="MF_01277">
    <property type="entry name" value="HTH_type_PurR"/>
    <property type="match status" value="1"/>
</dbReference>
<keyword evidence="3" id="KW-0658">Purine biosynthesis</keyword>
<dbReference type="Gene3D" id="3.40.50.2300">
    <property type="match status" value="2"/>
</dbReference>
<dbReference type="InterPro" id="IPR057343">
    <property type="entry name" value="PurR_sensor_dom"/>
</dbReference>
<evidence type="ECO:0000256" key="1">
    <source>
        <dbReference type="ARBA" id="ARBA00004693"/>
    </source>
</evidence>
<gene>
    <name evidence="8" type="primary">purR</name>
    <name evidence="8" type="ORF">MRN70_07965</name>
</gene>
<evidence type="ECO:0000256" key="3">
    <source>
        <dbReference type="ARBA" id="ARBA00022755"/>
    </source>
</evidence>
<dbReference type="FunFam" id="1.10.260.40:FF:000002">
    <property type="entry name" value="HTH-type transcriptional repressor PurR"/>
    <property type="match status" value="1"/>
</dbReference>
<evidence type="ECO:0000259" key="7">
    <source>
        <dbReference type="PROSITE" id="PS50932"/>
    </source>
</evidence>
<dbReference type="Pfam" id="PF13377">
    <property type="entry name" value="Peripla_BP_3"/>
    <property type="match status" value="1"/>
</dbReference>
<dbReference type="EMBL" id="CP095338">
    <property type="protein sequence ID" value="XAG20273.1"/>
    <property type="molecule type" value="Genomic_DNA"/>
</dbReference>
<dbReference type="PROSITE" id="PS50932">
    <property type="entry name" value="HTH_LACI_2"/>
    <property type="match status" value="1"/>
</dbReference>
<evidence type="ECO:0000256" key="4">
    <source>
        <dbReference type="ARBA" id="ARBA00023015"/>
    </source>
</evidence>
<sequence length="336" mass="37812">MATIKDVARLAGVSTTTVSHVINKTRFVAETTQEKVLDAVKQLNYAPSAVARSLKCNTTRTIGMLVTQSTNLFFSEVIDGVESYCYRQGYTLILCNTGGIYEKQRDYIRMLAEKRVDGMLVMCSDLTEELLEMLESHPSIPKVIMDWGPQTSQADKIIDNSEEGGYLATKYLIENGHTEIACLSGHFVKAACQERIAGFRRAMAQANLTVKEDWILEGNFECDTAVLAADKIIAMDTRPSAVFCFNDTMALGLISRLQQRGIRVPDDMSVIGYDNIELAEYFSPPLTTVHQPKRRVGKNAFEILLERIKDKEHERRIFEMHPEIVERDSVKKLTAK</sequence>
<organism evidence="8">
    <name type="scientific">bacterium 19PA01SH03</name>
    <dbReference type="NCBI Taxonomy" id="2920705"/>
    <lineage>
        <taxon>Bacteria</taxon>
    </lineage>
</organism>
<comment type="pathway">
    <text evidence="1">Purine metabolism; purine nucleotide biosynthesis [regulation].</text>
</comment>
<dbReference type="Gene3D" id="1.10.260.40">
    <property type="entry name" value="lambda repressor-like DNA-binding domains"/>
    <property type="match status" value="1"/>
</dbReference>
<accession>A0AAU6SK17</accession>
<keyword evidence="5" id="KW-0238">DNA-binding</keyword>
<dbReference type="Pfam" id="PF00356">
    <property type="entry name" value="LacI"/>
    <property type="match status" value="1"/>
</dbReference>
<dbReference type="SUPFAM" id="SSF47413">
    <property type="entry name" value="lambda repressor-like DNA-binding domains"/>
    <property type="match status" value="1"/>
</dbReference>
<dbReference type="PANTHER" id="PTHR30146">
    <property type="entry name" value="LACI-RELATED TRANSCRIPTIONAL REPRESSOR"/>
    <property type="match status" value="1"/>
</dbReference>
<feature type="domain" description="HTH lacI-type" evidence="7">
    <location>
        <begin position="2"/>
        <end position="56"/>
    </location>
</feature>
<keyword evidence="4" id="KW-0805">Transcription regulation</keyword>
<dbReference type="AlphaFoldDB" id="A0AAU6SK17"/>
<evidence type="ECO:0000313" key="8">
    <source>
        <dbReference type="EMBL" id="XAG20273.1"/>
    </source>
</evidence>
<evidence type="ECO:0000256" key="6">
    <source>
        <dbReference type="ARBA" id="ARBA00023163"/>
    </source>
</evidence>